<evidence type="ECO:0008006" key="4">
    <source>
        <dbReference type="Google" id="ProtNLM"/>
    </source>
</evidence>
<reference evidence="2 3" key="1">
    <citation type="submission" date="2024-08" db="EMBL/GenBank/DDBJ databases">
        <title>Gnathostoma spinigerum genome.</title>
        <authorList>
            <person name="Gonzalez-Bertolin B."/>
            <person name="Monzon S."/>
            <person name="Zaballos A."/>
            <person name="Jimenez P."/>
            <person name="Dekumyoy P."/>
            <person name="Varona S."/>
            <person name="Cuesta I."/>
            <person name="Sumanam S."/>
            <person name="Adisakwattana P."/>
            <person name="Gasser R.B."/>
            <person name="Hernandez-Gonzalez A."/>
            <person name="Young N.D."/>
            <person name="Perteguer M.J."/>
        </authorList>
    </citation>
    <scope>NUCLEOTIDE SEQUENCE [LARGE SCALE GENOMIC DNA]</scope>
    <source>
        <strain evidence="2">AL3</strain>
        <tissue evidence="2">Liver</tissue>
    </source>
</reference>
<name>A0ABD6EYF6_9BILA</name>
<evidence type="ECO:0000256" key="1">
    <source>
        <dbReference type="SAM" id="MobiDB-lite"/>
    </source>
</evidence>
<accession>A0ABD6EYF6</accession>
<keyword evidence="3" id="KW-1185">Reference proteome</keyword>
<dbReference type="AlphaFoldDB" id="A0ABD6EYF6"/>
<dbReference type="Proteomes" id="UP001608902">
    <property type="component" value="Unassembled WGS sequence"/>
</dbReference>
<organism evidence="2 3">
    <name type="scientific">Gnathostoma spinigerum</name>
    <dbReference type="NCBI Taxonomy" id="75299"/>
    <lineage>
        <taxon>Eukaryota</taxon>
        <taxon>Metazoa</taxon>
        <taxon>Ecdysozoa</taxon>
        <taxon>Nematoda</taxon>
        <taxon>Chromadorea</taxon>
        <taxon>Rhabditida</taxon>
        <taxon>Spirurina</taxon>
        <taxon>Gnathostomatomorpha</taxon>
        <taxon>Gnathostomatoidea</taxon>
        <taxon>Gnathostomatidae</taxon>
        <taxon>Gnathostoma</taxon>
    </lineage>
</organism>
<protein>
    <recommendedName>
        <fullName evidence="4">Reverse transcriptase</fullName>
    </recommendedName>
</protein>
<feature type="region of interest" description="Disordered" evidence="1">
    <location>
        <begin position="92"/>
        <end position="125"/>
    </location>
</feature>
<sequence>MRLDRSIRDEEAADIAVRDGRSHQGRRIGEVLERYAAIFTPSLEHCNKIRAHLELKQDTQPVFREPPSVAFALREAVEEELQRRVGKGGITPVERDGWTVARKKSQQQDEAVGGLFERTERSTSH</sequence>
<dbReference type="EMBL" id="JBGFUD010006930">
    <property type="protein sequence ID" value="MFH4981285.1"/>
    <property type="molecule type" value="Genomic_DNA"/>
</dbReference>
<evidence type="ECO:0000313" key="3">
    <source>
        <dbReference type="Proteomes" id="UP001608902"/>
    </source>
</evidence>
<gene>
    <name evidence="2" type="ORF">AB6A40_007994</name>
</gene>
<proteinExistence type="predicted"/>
<comment type="caution">
    <text evidence="2">The sequence shown here is derived from an EMBL/GenBank/DDBJ whole genome shotgun (WGS) entry which is preliminary data.</text>
</comment>
<evidence type="ECO:0000313" key="2">
    <source>
        <dbReference type="EMBL" id="MFH4981285.1"/>
    </source>
</evidence>